<gene>
    <name evidence="2" type="ORF">ACHKAR_02175</name>
</gene>
<evidence type="ECO:0000256" key="1">
    <source>
        <dbReference type="SAM" id="SignalP"/>
    </source>
</evidence>
<evidence type="ECO:0000313" key="3">
    <source>
        <dbReference type="Proteomes" id="UP001610063"/>
    </source>
</evidence>
<feature type="signal peptide" evidence="1">
    <location>
        <begin position="1"/>
        <end position="19"/>
    </location>
</feature>
<reference evidence="2 3" key="1">
    <citation type="journal article" date="2013" name="Int. J. Syst. Evol. Microbiol.">
        <title>Marinoscillum luteum sp. nov., isolated from marine sediment.</title>
        <authorList>
            <person name="Cha I.T."/>
            <person name="Park S.J."/>
            <person name="Kim S.J."/>
            <person name="Kim J.G."/>
            <person name="Jung M.Y."/>
            <person name="Shin K.S."/>
            <person name="Kwon K.K."/>
            <person name="Yang S.H."/>
            <person name="Seo Y.S."/>
            <person name="Rhee S.K."/>
        </authorList>
    </citation>
    <scope>NUCLEOTIDE SEQUENCE [LARGE SCALE GENOMIC DNA]</scope>
    <source>
        <strain evidence="2 3">KCTC 23939</strain>
    </source>
</reference>
<name>A0ABW7N474_9BACT</name>
<comment type="caution">
    <text evidence="2">The sequence shown here is derived from an EMBL/GenBank/DDBJ whole genome shotgun (WGS) entry which is preliminary data.</text>
</comment>
<evidence type="ECO:0000313" key="2">
    <source>
        <dbReference type="EMBL" id="MFH6982222.1"/>
    </source>
</evidence>
<keyword evidence="3" id="KW-1185">Reference proteome</keyword>
<proteinExistence type="predicted"/>
<sequence>MKRISIGILFLIVSYLAVAQENEQTSLGATIDKLSYDWDLEADNLNSYDGLSKFCLDKDYRIGVIQLLNDIHHYDSVLYDRLTKASRFNKDKEIDKTLKEISKFETGYSLKDFIHFLHEECTTRSDIEKHSTESRNDIGSNSYDGQVYIVETELNKFIKHITKRVDHIREHVHHLHIK</sequence>
<dbReference type="EMBL" id="JBIPKE010000010">
    <property type="protein sequence ID" value="MFH6982222.1"/>
    <property type="molecule type" value="Genomic_DNA"/>
</dbReference>
<keyword evidence="1" id="KW-0732">Signal</keyword>
<dbReference type="RefSeq" id="WP_395415979.1">
    <property type="nucleotide sequence ID" value="NZ_JBIPKE010000010.1"/>
</dbReference>
<dbReference type="Proteomes" id="UP001610063">
    <property type="component" value="Unassembled WGS sequence"/>
</dbReference>
<organism evidence="2 3">
    <name type="scientific">Marinoscillum luteum</name>
    <dbReference type="NCBI Taxonomy" id="861051"/>
    <lineage>
        <taxon>Bacteria</taxon>
        <taxon>Pseudomonadati</taxon>
        <taxon>Bacteroidota</taxon>
        <taxon>Cytophagia</taxon>
        <taxon>Cytophagales</taxon>
        <taxon>Reichenbachiellaceae</taxon>
        <taxon>Marinoscillum</taxon>
    </lineage>
</organism>
<accession>A0ABW7N474</accession>
<feature type="chain" id="PRO_5045970218" evidence="1">
    <location>
        <begin position="20"/>
        <end position="178"/>
    </location>
</feature>
<protein>
    <submittedName>
        <fullName evidence="2">Uncharacterized protein</fullName>
    </submittedName>
</protein>